<name>A0AAD3P8Z6_NEPGR</name>
<feature type="region of interest" description="Disordered" evidence="1">
    <location>
        <begin position="1"/>
        <end position="22"/>
    </location>
</feature>
<proteinExistence type="predicted"/>
<feature type="compositionally biased region" description="Low complexity" evidence="1">
    <location>
        <begin position="1"/>
        <end position="15"/>
    </location>
</feature>
<organism evidence="2 3">
    <name type="scientific">Nepenthes gracilis</name>
    <name type="common">Slender pitcher plant</name>
    <dbReference type="NCBI Taxonomy" id="150966"/>
    <lineage>
        <taxon>Eukaryota</taxon>
        <taxon>Viridiplantae</taxon>
        <taxon>Streptophyta</taxon>
        <taxon>Embryophyta</taxon>
        <taxon>Tracheophyta</taxon>
        <taxon>Spermatophyta</taxon>
        <taxon>Magnoliopsida</taxon>
        <taxon>eudicotyledons</taxon>
        <taxon>Gunneridae</taxon>
        <taxon>Pentapetalae</taxon>
        <taxon>Caryophyllales</taxon>
        <taxon>Nepenthaceae</taxon>
        <taxon>Nepenthes</taxon>
    </lineage>
</organism>
<dbReference type="AlphaFoldDB" id="A0AAD3P8Z6"/>
<gene>
    <name evidence="2" type="ORF">Nepgr_002582</name>
</gene>
<dbReference type="Proteomes" id="UP001279734">
    <property type="component" value="Unassembled WGS sequence"/>
</dbReference>
<evidence type="ECO:0000313" key="2">
    <source>
        <dbReference type="EMBL" id="GMH00743.1"/>
    </source>
</evidence>
<accession>A0AAD3P8Z6</accession>
<evidence type="ECO:0000256" key="1">
    <source>
        <dbReference type="SAM" id="MobiDB-lite"/>
    </source>
</evidence>
<reference evidence="2" key="1">
    <citation type="submission" date="2023-05" db="EMBL/GenBank/DDBJ databases">
        <title>Nepenthes gracilis genome sequencing.</title>
        <authorList>
            <person name="Fukushima K."/>
        </authorList>
    </citation>
    <scope>NUCLEOTIDE SEQUENCE</scope>
    <source>
        <strain evidence="2">SING2019-196</strain>
    </source>
</reference>
<keyword evidence="3" id="KW-1185">Reference proteome</keyword>
<evidence type="ECO:0000313" key="3">
    <source>
        <dbReference type="Proteomes" id="UP001279734"/>
    </source>
</evidence>
<comment type="caution">
    <text evidence="2">The sequence shown here is derived from an EMBL/GenBank/DDBJ whole genome shotgun (WGS) entry which is preliminary data.</text>
</comment>
<sequence>MLISSKSSPPALGSSVQTSPPDQLPVVLESCVVNDPLSPPGPPRIPDSHCEACSENSMDTSKLKETGLKSSGNPAILCRAKSGDVSQLGSECAPDSDPLDIVLCSRDQNGVDLGLDLHLNVDSPMRHRKSRIRGMGSAPGWYPCTASALLCCSLCIQ</sequence>
<dbReference type="EMBL" id="BSYO01000002">
    <property type="protein sequence ID" value="GMH00743.1"/>
    <property type="molecule type" value="Genomic_DNA"/>
</dbReference>
<protein>
    <submittedName>
        <fullName evidence="2">Uncharacterized protein</fullName>
    </submittedName>
</protein>